<reference evidence="3 4" key="1">
    <citation type="submission" date="2023-01" db="EMBL/GenBank/DDBJ databases">
        <title>Analysis of 21 Apiospora genomes using comparative genomics revels a genus with tremendous synthesis potential of carbohydrate active enzymes and secondary metabolites.</title>
        <authorList>
            <person name="Sorensen T."/>
        </authorList>
    </citation>
    <scope>NUCLEOTIDE SEQUENCE [LARGE SCALE GENOMIC DNA]</scope>
    <source>
        <strain evidence="3 4">CBS 33761</strain>
    </source>
</reference>
<keyword evidence="2" id="KW-0812">Transmembrane</keyword>
<accession>A0ABR1T1H6</accession>
<dbReference type="EMBL" id="JAQQWK010000006">
    <property type="protein sequence ID" value="KAK8039921.1"/>
    <property type="molecule type" value="Genomic_DNA"/>
</dbReference>
<keyword evidence="2" id="KW-0472">Membrane</keyword>
<proteinExistence type="predicted"/>
<feature type="transmembrane region" description="Helical" evidence="2">
    <location>
        <begin position="6"/>
        <end position="29"/>
    </location>
</feature>
<gene>
    <name evidence="3" type="ORF">PG993_008332</name>
</gene>
<evidence type="ECO:0000313" key="4">
    <source>
        <dbReference type="Proteomes" id="UP001444661"/>
    </source>
</evidence>
<evidence type="ECO:0000256" key="1">
    <source>
        <dbReference type="SAM" id="MobiDB-lite"/>
    </source>
</evidence>
<feature type="compositionally biased region" description="Basic and acidic residues" evidence="1">
    <location>
        <begin position="309"/>
        <end position="318"/>
    </location>
</feature>
<protein>
    <submittedName>
        <fullName evidence="3">Uncharacterized protein</fullName>
    </submittedName>
</protein>
<dbReference type="Proteomes" id="UP001444661">
    <property type="component" value="Unassembled WGS sequence"/>
</dbReference>
<feature type="region of interest" description="Disordered" evidence="1">
    <location>
        <begin position="283"/>
        <end position="327"/>
    </location>
</feature>
<feature type="compositionally biased region" description="Low complexity" evidence="1">
    <location>
        <begin position="285"/>
        <end position="305"/>
    </location>
</feature>
<organism evidence="3 4">
    <name type="scientific">Apiospora rasikravindrae</name>
    <dbReference type="NCBI Taxonomy" id="990691"/>
    <lineage>
        <taxon>Eukaryota</taxon>
        <taxon>Fungi</taxon>
        <taxon>Dikarya</taxon>
        <taxon>Ascomycota</taxon>
        <taxon>Pezizomycotina</taxon>
        <taxon>Sordariomycetes</taxon>
        <taxon>Xylariomycetidae</taxon>
        <taxon>Amphisphaeriales</taxon>
        <taxon>Apiosporaceae</taxon>
        <taxon>Apiospora</taxon>
    </lineage>
</organism>
<feature type="transmembrane region" description="Helical" evidence="2">
    <location>
        <begin position="226"/>
        <end position="251"/>
    </location>
</feature>
<evidence type="ECO:0000313" key="3">
    <source>
        <dbReference type="EMBL" id="KAK8039921.1"/>
    </source>
</evidence>
<name>A0ABR1T1H6_9PEZI</name>
<sequence length="327" mass="38058">MVDPWIAVLLAIFCVVWISAIGSVIRDWYRKRYLPRRAGRKYNERTLQFQKEWEQQQRQEQQQQWQRRQEMQEPIPLPPRIYVGSRDNILIDITAVFPLDHSSDVFGHRSLTMRVIQSDVRESVGATASNIQYAEDIHSESRDIEYYRGCRDALSAGTLFKGLSLPWAFLSAPNLHGNNQTELHFDRNDNIFQQQASKHERTSARVPCIEYSTTPGANQQMFTMDFWALFAMLVGCSLIVAAIARAFMWWYRSRREAARQQVAQQRALDLARDGTEEQLRRQLRRQQQQLMQQEQQEQPIELPPQTHVGGREEVRRDGPAAASLAQS</sequence>
<evidence type="ECO:0000256" key="2">
    <source>
        <dbReference type="SAM" id="Phobius"/>
    </source>
</evidence>
<keyword evidence="2" id="KW-1133">Transmembrane helix</keyword>
<comment type="caution">
    <text evidence="3">The sequence shown here is derived from an EMBL/GenBank/DDBJ whole genome shotgun (WGS) entry which is preliminary data.</text>
</comment>
<keyword evidence="4" id="KW-1185">Reference proteome</keyword>